<dbReference type="InterPro" id="IPR027417">
    <property type="entry name" value="P-loop_NTPase"/>
</dbReference>
<dbReference type="InterPro" id="IPR001054">
    <property type="entry name" value="A/G_cyclase"/>
</dbReference>
<protein>
    <submittedName>
        <fullName evidence="4">AAA family ATPase</fullName>
    </submittedName>
</protein>
<dbReference type="SUPFAM" id="SSF55073">
    <property type="entry name" value="Nucleotide cyclase"/>
    <property type="match status" value="2"/>
</dbReference>
<evidence type="ECO:0000259" key="3">
    <source>
        <dbReference type="PROSITE" id="PS50125"/>
    </source>
</evidence>
<dbReference type="Pfam" id="PF13191">
    <property type="entry name" value="AAA_16"/>
    <property type="match status" value="1"/>
</dbReference>
<dbReference type="SMART" id="SM00044">
    <property type="entry name" value="CYCc"/>
    <property type="match status" value="1"/>
</dbReference>
<organism evidence="4 5">
    <name type="scientific">Nocardioides humilatus</name>
    <dbReference type="NCBI Taxonomy" id="2607660"/>
    <lineage>
        <taxon>Bacteria</taxon>
        <taxon>Bacillati</taxon>
        <taxon>Actinomycetota</taxon>
        <taxon>Actinomycetes</taxon>
        <taxon>Propionibacteriales</taxon>
        <taxon>Nocardioidaceae</taxon>
        <taxon>Nocardioides</taxon>
    </lineage>
</organism>
<dbReference type="CDD" id="cd07302">
    <property type="entry name" value="CHD"/>
    <property type="match status" value="2"/>
</dbReference>
<dbReference type="GO" id="GO:0009190">
    <property type="term" value="P:cyclic nucleotide biosynthetic process"/>
    <property type="evidence" value="ECO:0007669"/>
    <property type="project" value="InterPro"/>
</dbReference>
<dbReference type="Pfam" id="PF00211">
    <property type="entry name" value="Guanylate_cyc"/>
    <property type="match status" value="2"/>
</dbReference>
<proteinExistence type="predicted"/>
<reference evidence="4 5" key="1">
    <citation type="submission" date="2019-09" db="EMBL/GenBank/DDBJ databases">
        <title>Nocardioides panacisoli sp. nov., isolated from the soil of a ginseng field.</title>
        <authorList>
            <person name="Cho C."/>
        </authorList>
    </citation>
    <scope>NUCLEOTIDE SEQUENCE [LARGE SCALE GENOMIC DNA]</scope>
    <source>
        <strain evidence="4 5">BN130099</strain>
    </source>
</reference>
<sequence length="1285" mass="138729">MSSGISLFQRPPPDRIMDCGGVGEDAMDRAARPLLPYVPRLVVDWLEDRPDLTARSLDATAVFADISGFTNLTERLARRGKVGAEEMGDILNRVFGSLLDSAYTYGAELVKWGGDAVLLLFRGQQHPLRAAAAAHRMQEVIARVGRVHTSSGTVRLGMSIGLHSGALDCLLVGEVFRELIITGPDASLVARLEAAAEAGQVVVSTSTAAQLAAAGAVLGPPVDPGRLLLEPAPVVPVAGPGPTPRATDVELRRALPAPIAQHVVAADVAYEHRLAALCFLEFSDVDRMRETVGLDAVASAIHGVVSAAQRAAAAHDVTFLSTDIYPGGGKVILTGGVPTSFGDDTTRVLATAREILDGEHALPLRAGINVGRVFAGDYGTEVRRVYSVTGDAVNLAARLMAKAGPGELVVSQEALDRSRTRYQTRRLEPFAVKGKTQPVEASVVAGRAADPPEGKVPADPHLLPFVGRRRELSTLLDAYGEARSRRGSLVDLRGETGIGKSRLVHELLARAGTQAQWMPGDLYASGTPYAPFHRLVGADDLEQIVEDLAPHLRPLLPLLEIVAGVGTASKADLDRLYGDARKELMEGAASELLGRMFDFPTVWVFDDVQFMDTASTDLLNRLARDAADRPWLIITTTRDDSTWSPPDDAPAQLLTIRPLGASDAEDLITSHASGAAAPAHRFASVIERAEGNPLFLTELLEAMRVGALGSDESIELPDSVESAVAARIDQLAPSLRAQLRAAAVLGATVDLDLLATMSGAVPDLTTSVAAFDDLDEFLLRGDDGRYRFRHHLVQETAYQALPFRRRVALHAAAADAVVAHEPDDIVRTGLLSLHCLRGERYAEAYEHSLAAAGHAAAQYAHADAVTLHRRALEAARRTRLRGTEVVPVLEGLAEAYLYVGDLDAMEDTLRRARRAVDRDPIVLARLAALTTYQRRQTGRHHEAIRWTSRGRAALEGRTDKPSLIVLAELAFSRCQSLLARGHFAEAERWATRCIEEAEAAGDLRRRASATQLRAVARHYSGAEVDLGELVASAVEQERLGDLKRAARTHNIIGVLAFDDGLWPMALDHYDRAVDIYRRLSQPLEVALQLANAAELLIFQRRLDEAEVRLTEATRLWRGAPMNGEQAFGTTQRARCSMARGEYDAALALYEEARSVHAASREAVQLVIVEGMLAECLLLAGDARAAFDLILDVEARNSSAGADLRYLRRIRSLAQLGTGEEQQGLEQLRVALGEARAIGHLYDEWRCIGELVRLGAATADETAELVELEQAVEERLGVQVRAGQSS</sequence>
<dbReference type="Proteomes" id="UP000325003">
    <property type="component" value="Unassembled WGS sequence"/>
</dbReference>
<feature type="domain" description="Guanylate cyclase" evidence="3">
    <location>
        <begin position="60"/>
        <end position="193"/>
    </location>
</feature>
<dbReference type="PANTHER" id="PTHR16305:SF28">
    <property type="entry name" value="GUANYLATE CYCLASE DOMAIN-CONTAINING PROTEIN"/>
    <property type="match status" value="1"/>
</dbReference>
<dbReference type="Gene3D" id="3.30.70.1230">
    <property type="entry name" value="Nucleotide cyclase"/>
    <property type="match status" value="2"/>
</dbReference>
<evidence type="ECO:0000256" key="1">
    <source>
        <dbReference type="ARBA" id="ARBA00022741"/>
    </source>
</evidence>
<reference evidence="4 5" key="2">
    <citation type="submission" date="2019-09" db="EMBL/GenBank/DDBJ databases">
        <authorList>
            <person name="Jin C."/>
        </authorList>
    </citation>
    <scope>NUCLEOTIDE SEQUENCE [LARGE SCALE GENOMIC DNA]</scope>
    <source>
        <strain evidence="4 5">BN130099</strain>
    </source>
</reference>
<evidence type="ECO:0000313" key="5">
    <source>
        <dbReference type="Proteomes" id="UP000325003"/>
    </source>
</evidence>
<dbReference type="InterPro" id="IPR041664">
    <property type="entry name" value="AAA_16"/>
</dbReference>
<dbReference type="Gene3D" id="3.40.50.300">
    <property type="entry name" value="P-loop containing nucleotide triphosphate hydrolases"/>
    <property type="match status" value="1"/>
</dbReference>
<dbReference type="InterPro" id="IPR011990">
    <property type="entry name" value="TPR-like_helical_dom_sf"/>
</dbReference>
<dbReference type="GO" id="GO:0005737">
    <property type="term" value="C:cytoplasm"/>
    <property type="evidence" value="ECO:0007669"/>
    <property type="project" value="TreeGrafter"/>
</dbReference>
<dbReference type="InterPro" id="IPR029787">
    <property type="entry name" value="Nucleotide_cyclase"/>
</dbReference>
<evidence type="ECO:0000256" key="2">
    <source>
        <dbReference type="ARBA" id="ARBA00022840"/>
    </source>
</evidence>
<name>A0A5B1LD92_9ACTN</name>
<accession>A0A5B1LD92</accession>
<dbReference type="PANTHER" id="PTHR16305">
    <property type="entry name" value="TESTICULAR SOLUBLE ADENYLYL CYCLASE"/>
    <property type="match status" value="1"/>
</dbReference>
<dbReference type="SMART" id="SM00028">
    <property type="entry name" value="TPR"/>
    <property type="match status" value="4"/>
</dbReference>
<dbReference type="GO" id="GO:0005524">
    <property type="term" value="F:ATP binding"/>
    <property type="evidence" value="ECO:0007669"/>
    <property type="project" value="UniProtKB-KW"/>
</dbReference>
<comment type="caution">
    <text evidence="4">The sequence shown here is derived from an EMBL/GenBank/DDBJ whole genome shotgun (WGS) entry which is preliminary data.</text>
</comment>
<dbReference type="GO" id="GO:0035556">
    <property type="term" value="P:intracellular signal transduction"/>
    <property type="evidence" value="ECO:0007669"/>
    <property type="project" value="InterPro"/>
</dbReference>
<dbReference type="GO" id="GO:0004016">
    <property type="term" value="F:adenylate cyclase activity"/>
    <property type="evidence" value="ECO:0007669"/>
    <property type="project" value="UniProtKB-ARBA"/>
</dbReference>
<dbReference type="InterPro" id="IPR019734">
    <property type="entry name" value="TPR_rpt"/>
</dbReference>
<evidence type="ECO:0000313" key="4">
    <source>
        <dbReference type="EMBL" id="KAA1418711.1"/>
    </source>
</evidence>
<keyword evidence="1" id="KW-0547">Nucleotide-binding</keyword>
<dbReference type="PROSITE" id="PS50125">
    <property type="entry name" value="GUANYLATE_CYCLASE_2"/>
    <property type="match status" value="2"/>
</dbReference>
<dbReference type="Gene3D" id="1.25.40.10">
    <property type="entry name" value="Tetratricopeptide repeat domain"/>
    <property type="match status" value="2"/>
</dbReference>
<dbReference type="SUPFAM" id="SSF48452">
    <property type="entry name" value="TPR-like"/>
    <property type="match status" value="1"/>
</dbReference>
<feature type="domain" description="Guanylate cyclase" evidence="3">
    <location>
        <begin position="362"/>
        <end position="400"/>
    </location>
</feature>
<dbReference type="SUPFAM" id="SSF52540">
    <property type="entry name" value="P-loop containing nucleoside triphosphate hydrolases"/>
    <property type="match status" value="1"/>
</dbReference>
<keyword evidence="5" id="KW-1185">Reference proteome</keyword>
<dbReference type="EMBL" id="VUJV01000003">
    <property type="protein sequence ID" value="KAA1418711.1"/>
    <property type="molecule type" value="Genomic_DNA"/>
</dbReference>
<keyword evidence="2" id="KW-0067">ATP-binding</keyword>
<gene>
    <name evidence="4" type="ORF">F0U44_09450</name>
</gene>